<dbReference type="EMBL" id="JANHOH010000004">
    <property type="protein sequence ID" value="MCQ6959654.1"/>
    <property type="molecule type" value="Genomic_DNA"/>
</dbReference>
<keyword evidence="4" id="KW-1185">Reference proteome</keyword>
<keyword evidence="2" id="KW-0812">Transmembrane</keyword>
<organism evidence="3 4">
    <name type="scientific">Mucilaginibacter aquariorum</name>
    <dbReference type="NCBI Taxonomy" id="2967225"/>
    <lineage>
        <taxon>Bacteria</taxon>
        <taxon>Pseudomonadati</taxon>
        <taxon>Bacteroidota</taxon>
        <taxon>Sphingobacteriia</taxon>
        <taxon>Sphingobacteriales</taxon>
        <taxon>Sphingobacteriaceae</taxon>
        <taxon>Mucilaginibacter</taxon>
    </lineage>
</organism>
<gene>
    <name evidence="3" type="ORF">NPE20_16885</name>
</gene>
<keyword evidence="2" id="KW-0472">Membrane</keyword>
<dbReference type="Gene3D" id="1.10.287.1490">
    <property type="match status" value="1"/>
</dbReference>
<evidence type="ECO:0000256" key="1">
    <source>
        <dbReference type="SAM" id="Coils"/>
    </source>
</evidence>
<feature type="coiled-coil region" evidence="1">
    <location>
        <begin position="49"/>
        <end position="76"/>
    </location>
</feature>
<accession>A0ABT1T4X2</accession>
<dbReference type="Proteomes" id="UP001204376">
    <property type="component" value="Unassembled WGS sequence"/>
</dbReference>
<name>A0ABT1T4X2_9SPHI</name>
<protein>
    <recommendedName>
        <fullName evidence="5">Chromosome segregation protein SMC</fullName>
    </recommendedName>
</protein>
<sequence>MEYQPVENQPGQAPKKNSNVIYFLIAVVVALLGTDVYLYTQKNKSDIKVVYQNDEKTRLQTELDSLEAQIEQVNAGRAKMSVAMQAKNDSLRLKIRVLRSELAKGKLTVAELTKAQEDIKQLRYFVTKYTADIEELKKQNTTLATERDTLKTNLATVSQKATDLEQKNQELDTKVKVASAIKVGSADVVAYKVKNSGKESDVTKAKQAQKIKINFTVASNAVAEKGLHDIYVRIIDPTGNLITQTDSGTFNADSQDLQYTYKTSIDFRDDGSGYTIDWVNPSPFQKGTYTVLLYADGFTMGKTSITLK</sequence>
<comment type="caution">
    <text evidence="3">The sequence shown here is derived from an EMBL/GenBank/DDBJ whole genome shotgun (WGS) entry which is preliminary data.</text>
</comment>
<keyword evidence="1" id="KW-0175">Coiled coil</keyword>
<dbReference type="RefSeq" id="WP_256539844.1">
    <property type="nucleotide sequence ID" value="NZ_JANHOH010000004.1"/>
</dbReference>
<evidence type="ECO:0000256" key="2">
    <source>
        <dbReference type="SAM" id="Phobius"/>
    </source>
</evidence>
<evidence type="ECO:0008006" key="5">
    <source>
        <dbReference type="Google" id="ProtNLM"/>
    </source>
</evidence>
<feature type="transmembrane region" description="Helical" evidence="2">
    <location>
        <begin position="20"/>
        <end position="39"/>
    </location>
</feature>
<evidence type="ECO:0000313" key="4">
    <source>
        <dbReference type="Proteomes" id="UP001204376"/>
    </source>
</evidence>
<keyword evidence="2" id="KW-1133">Transmembrane helix</keyword>
<feature type="coiled-coil region" evidence="1">
    <location>
        <begin position="126"/>
        <end position="174"/>
    </location>
</feature>
<evidence type="ECO:0000313" key="3">
    <source>
        <dbReference type="EMBL" id="MCQ6959654.1"/>
    </source>
</evidence>
<proteinExistence type="predicted"/>
<reference evidence="3 4" key="1">
    <citation type="submission" date="2022-07" db="EMBL/GenBank/DDBJ databases">
        <title>Mucilaginibacter sp. JC4.</title>
        <authorList>
            <person name="Le V."/>
            <person name="Ko S.-R."/>
            <person name="Ahn C.-Y."/>
            <person name="Oh H.-M."/>
        </authorList>
    </citation>
    <scope>NUCLEOTIDE SEQUENCE [LARGE SCALE GENOMIC DNA]</scope>
    <source>
        <strain evidence="3 4">JC4</strain>
    </source>
</reference>